<feature type="region of interest" description="Disordered" evidence="2">
    <location>
        <begin position="399"/>
        <end position="587"/>
    </location>
</feature>
<sequence length="747" mass="78451">MSTAASSQRPLAVSSQASMNPLDRVIETGSGRILCIADIRGDFKRLNQLVAETGAVAVIHTGDFGFLDGNSPGRMAPKILRHVLLYNPLLNPALRSELLSMPHDASLFSKLNPEPSNSSSFQLSQLGALLSGQLELSVPVYTVYGPLEDIRVLEKFRTGEYEVKNLCILDESVTRSIEIGGLKLRLFGLGGGLQMHRIFDNGEGTGTIAGGNGTIWTTALQIGELVDSAERSYDPTETRILVTHGSIGRDAMLGQVALAVKADLTISGALHFRFVGSYNDYSVLPSHDALRAKFERSQKSFTEVYESAKIQLEQSMLPDQREFLQKALKVANKIPGGDAASGVNGKADEDEETAWKNCWNWNLSEAAYGHLLFEIKDGRVSAKTQSQGLNFGYRRHQQAQAPFAKENASVKHQVPRPDNAMMSSGNQSQQAQESFNKFGQFTRKPLNTGAPARNQPTAPIRSSAQIAPVQGKPEGTNGTSGGTKSPAGDGSFSEGGNHGERGVLRRGEREPRGGARGMGAGRGGLTRANGAQGAAGKAVEVGKTDGAPATTAGTVAETPVAAPAETSDKPTVAEEGQTGEGKTQEGWGAAVATTTTAAATGLPPARASRLVEKNPHTLYVKGLPQPCTDEELRGLWKEDVRAKITKTKIPVHPNGQNKDYGYVEFGNDEDMQAALANNAGAINGTTLSITVSNPPPETTSRRGGFGGRGSGGGRGAPGVRGGRGGFGRGGSRGGRGGAAGGAAASSA</sequence>
<dbReference type="Pfam" id="PF10360">
    <property type="entry name" value="DUF2433"/>
    <property type="match status" value="1"/>
</dbReference>
<comment type="caution">
    <text evidence="4">The sequence shown here is derived from an EMBL/GenBank/DDBJ whole genome shotgun (WGS) entry which is preliminary data.</text>
</comment>
<feature type="region of interest" description="Disordered" evidence="2">
    <location>
        <begin position="686"/>
        <end position="747"/>
    </location>
</feature>
<reference evidence="4" key="1">
    <citation type="submission" date="2020-07" db="EMBL/GenBank/DDBJ databases">
        <title>Draft Genome Sequence of a Deep-Sea Yeast, Naganishia (Cryptococcus) liquefaciens strain N6.</title>
        <authorList>
            <person name="Han Y.W."/>
            <person name="Kajitani R."/>
            <person name="Morimoto H."/>
            <person name="Parhat M."/>
            <person name="Tsubouchi H."/>
            <person name="Bakenova O."/>
            <person name="Ogata M."/>
            <person name="Argunhan B."/>
            <person name="Aoki R."/>
            <person name="Kajiwara S."/>
            <person name="Itoh T."/>
            <person name="Iwasaki H."/>
        </authorList>
    </citation>
    <scope>NUCLEOTIDE SEQUENCE</scope>
    <source>
        <strain evidence="4">N6</strain>
    </source>
</reference>
<keyword evidence="5" id="KW-1185">Reference proteome</keyword>
<dbReference type="SMART" id="SM00360">
    <property type="entry name" value="RRM"/>
    <property type="match status" value="1"/>
</dbReference>
<dbReference type="InterPro" id="IPR018829">
    <property type="entry name" value="DUF2433"/>
</dbReference>
<proteinExistence type="predicted"/>
<feature type="compositionally biased region" description="Polar residues" evidence="2">
    <location>
        <begin position="454"/>
        <end position="465"/>
    </location>
</feature>
<dbReference type="EMBL" id="BLZA01000030">
    <property type="protein sequence ID" value="GHJ88725.1"/>
    <property type="molecule type" value="Genomic_DNA"/>
</dbReference>
<feature type="compositionally biased region" description="Polar residues" evidence="2">
    <location>
        <begin position="421"/>
        <end position="439"/>
    </location>
</feature>
<dbReference type="Proteomes" id="UP000620104">
    <property type="component" value="Unassembled WGS sequence"/>
</dbReference>
<dbReference type="SUPFAM" id="SSF54928">
    <property type="entry name" value="RNA-binding domain, RBD"/>
    <property type="match status" value="1"/>
</dbReference>
<evidence type="ECO:0000259" key="3">
    <source>
        <dbReference type="PROSITE" id="PS50102"/>
    </source>
</evidence>
<evidence type="ECO:0000256" key="1">
    <source>
        <dbReference type="PROSITE-ProRule" id="PRU00176"/>
    </source>
</evidence>
<dbReference type="PANTHER" id="PTHR31987:SF11">
    <property type="entry name" value="DUF2433 DOMAIN-CONTAINING PROTEIN"/>
    <property type="match status" value="1"/>
</dbReference>
<dbReference type="Pfam" id="PF00076">
    <property type="entry name" value="RRM_1"/>
    <property type="match status" value="1"/>
</dbReference>
<protein>
    <recommendedName>
        <fullName evidence="3">RRM domain-containing protein</fullName>
    </recommendedName>
</protein>
<dbReference type="PANTHER" id="PTHR31987">
    <property type="entry name" value="GLUTAMINASE A-RELATED"/>
    <property type="match status" value="1"/>
</dbReference>
<evidence type="ECO:0000313" key="4">
    <source>
        <dbReference type="EMBL" id="GHJ88725.1"/>
    </source>
</evidence>
<dbReference type="AlphaFoldDB" id="A0A8H3TXN0"/>
<dbReference type="InterPro" id="IPR000504">
    <property type="entry name" value="RRM_dom"/>
</dbReference>
<evidence type="ECO:0000256" key="2">
    <source>
        <dbReference type="SAM" id="MobiDB-lite"/>
    </source>
</evidence>
<name>A0A8H3TXN0_9TREE</name>
<feature type="compositionally biased region" description="Gly residues" evidence="2">
    <location>
        <begin position="703"/>
        <end position="740"/>
    </location>
</feature>
<accession>A0A8H3TXN0</accession>
<dbReference type="SUPFAM" id="SSF56300">
    <property type="entry name" value="Metallo-dependent phosphatases"/>
    <property type="match status" value="1"/>
</dbReference>
<feature type="compositionally biased region" description="Low complexity" evidence="2">
    <location>
        <begin position="574"/>
        <end position="587"/>
    </location>
</feature>
<evidence type="ECO:0000313" key="5">
    <source>
        <dbReference type="Proteomes" id="UP000620104"/>
    </source>
</evidence>
<dbReference type="PROSITE" id="PS50102">
    <property type="entry name" value="RRM"/>
    <property type="match status" value="1"/>
</dbReference>
<feature type="compositionally biased region" description="Gly residues" evidence="2">
    <location>
        <begin position="514"/>
        <end position="524"/>
    </location>
</feature>
<dbReference type="InterPro" id="IPR012677">
    <property type="entry name" value="Nucleotide-bd_a/b_plait_sf"/>
</dbReference>
<dbReference type="InterPro" id="IPR035979">
    <property type="entry name" value="RBD_domain_sf"/>
</dbReference>
<gene>
    <name evidence="4" type="ORF">NliqN6_5127</name>
</gene>
<dbReference type="Gene3D" id="3.30.70.330">
    <property type="match status" value="1"/>
</dbReference>
<dbReference type="InterPro" id="IPR029052">
    <property type="entry name" value="Metallo-depent_PP-like"/>
</dbReference>
<dbReference type="OrthoDB" id="3918848at2759"/>
<feature type="compositionally biased region" description="Basic and acidic residues" evidence="2">
    <location>
        <begin position="497"/>
        <end position="513"/>
    </location>
</feature>
<keyword evidence="1" id="KW-0694">RNA-binding</keyword>
<dbReference type="InterPro" id="IPR052743">
    <property type="entry name" value="Glutaminase_GtaA"/>
</dbReference>
<dbReference type="GO" id="GO:0003723">
    <property type="term" value="F:RNA binding"/>
    <property type="evidence" value="ECO:0007669"/>
    <property type="project" value="UniProtKB-UniRule"/>
</dbReference>
<feature type="domain" description="RRM" evidence="3">
    <location>
        <begin position="616"/>
        <end position="694"/>
    </location>
</feature>
<organism evidence="4 5">
    <name type="scientific">Naganishia liquefaciens</name>
    <dbReference type="NCBI Taxonomy" id="104408"/>
    <lineage>
        <taxon>Eukaryota</taxon>
        <taxon>Fungi</taxon>
        <taxon>Dikarya</taxon>
        <taxon>Basidiomycota</taxon>
        <taxon>Agaricomycotina</taxon>
        <taxon>Tremellomycetes</taxon>
        <taxon>Filobasidiales</taxon>
        <taxon>Filobasidiaceae</taxon>
        <taxon>Naganishia</taxon>
    </lineage>
</organism>